<evidence type="ECO:0000259" key="3">
    <source>
        <dbReference type="PROSITE" id="PS51186"/>
    </source>
</evidence>
<dbReference type="EMBL" id="JAAKZV010000072">
    <property type="protein sequence ID" value="NGN65782.1"/>
    <property type="molecule type" value="Genomic_DNA"/>
</dbReference>
<dbReference type="Gene3D" id="3.40.630.30">
    <property type="match status" value="2"/>
</dbReference>
<sequence length="278" mass="30157">MTTTLRPAGPETRDESGVRRRSYEVCVNGRPVGTVALTTDARWGSSAGRIENLRIDEPDRRRGRATVAALAAEEVLRGWGCGRVEISVQAGEDAGLRLATALGYVERSRNMIKQLPATPPSLPEGSRPRPMTRAEYQAWAAAAAGTYAQDWIDRGVPAAEARAKAERDHAESLPDGLDTPGVHLGVLEHDGAVVGILWIDPGGAKESGVRWVYDVEVREEHRGRGHGRTLMLVAEQVALAAGADRLRLNVFAGNTPALKLYESLGYEPTAWHLYKPLL</sequence>
<keyword evidence="2" id="KW-0012">Acyltransferase</keyword>
<protein>
    <submittedName>
        <fullName evidence="4">GNAT family N-acetyltransferase</fullName>
    </submittedName>
</protein>
<dbReference type="PANTHER" id="PTHR43877">
    <property type="entry name" value="AMINOALKYLPHOSPHONATE N-ACETYLTRANSFERASE-RELATED-RELATED"/>
    <property type="match status" value="1"/>
</dbReference>
<evidence type="ECO:0000313" key="4">
    <source>
        <dbReference type="EMBL" id="NGN65782.1"/>
    </source>
</evidence>
<dbReference type="InterPro" id="IPR050832">
    <property type="entry name" value="Bact_Acetyltransf"/>
</dbReference>
<dbReference type="InterPro" id="IPR000182">
    <property type="entry name" value="GNAT_dom"/>
</dbReference>
<keyword evidence="5" id="KW-1185">Reference proteome</keyword>
<proteinExistence type="predicted"/>
<gene>
    <name evidence="4" type="ORF">G5C51_17995</name>
</gene>
<name>A0A6G4U1A9_9ACTN</name>
<dbReference type="Pfam" id="PF00583">
    <property type="entry name" value="Acetyltransf_1"/>
    <property type="match status" value="2"/>
</dbReference>
<dbReference type="GO" id="GO:0016747">
    <property type="term" value="F:acyltransferase activity, transferring groups other than amino-acyl groups"/>
    <property type="evidence" value="ECO:0007669"/>
    <property type="project" value="InterPro"/>
</dbReference>
<dbReference type="CDD" id="cd04301">
    <property type="entry name" value="NAT_SF"/>
    <property type="match status" value="2"/>
</dbReference>
<evidence type="ECO:0000256" key="2">
    <source>
        <dbReference type="ARBA" id="ARBA00023315"/>
    </source>
</evidence>
<organism evidence="4 5">
    <name type="scientific">Streptomyces coryli</name>
    <dbReference type="NCBI Taxonomy" id="1128680"/>
    <lineage>
        <taxon>Bacteria</taxon>
        <taxon>Bacillati</taxon>
        <taxon>Actinomycetota</taxon>
        <taxon>Actinomycetes</taxon>
        <taxon>Kitasatosporales</taxon>
        <taxon>Streptomycetaceae</taxon>
        <taxon>Streptomyces</taxon>
    </lineage>
</organism>
<evidence type="ECO:0000256" key="1">
    <source>
        <dbReference type="ARBA" id="ARBA00022679"/>
    </source>
</evidence>
<feature type="domain" description="N-acetyltransferase" evidence="3">
    <location>
        <begin position="1"/>
        <end position="125"/>
    </location>
</feature>
<dbReference type="RefSeq" id="WP_165238546.1">
    <property type="nucleotide sequence ID" value="NZ_JAAKZV010000072.1"/>
</dbReference>
<dbReference type="Proteomes" id="UP000481583">
    <property type="component" value="Unassembled WGS sequence"/>
</dbReference>
<dbReference type="InterPro" id="IPR016181">
    <property type="entry name" value="Acyl_CoA_acyltransferase"/>
</dbReference>
<evidence type="ECO:0000313" key="5">
    <source>
        <dbReference type="Proteomes" id="UP000481583"/>
    </source>
</evidence>
<accession>A0A6G4U1A9</accession>
<keyword evidence="1 4" id="KW-0808">Transferase</keyword>
<dbReference type="AlphaFoldDB" id="A0A6G4U1A9"/>
<comment type="caution">
    <text evidence="4">The sequence shown here is derived from an EMBL/GenBank/DDBJ whole genome shotgun (WGS) entry which is preliminary data.</text>
</comment>
<dbReference type="PANTHER" id="PTHR43877:SF2">
    <property type="entry name" value="AMINOALKYLPHOSPHONATE N-ACETYLTRANSFERASE-RELATED"/>
    <property type="match status" value="1"/>
</dbReference>
<reference evidence="4 5" key="1">
    <citation type="submission" date="2020-02" db="EMBL/GenBank/DDBJ databases">
        <title>Whole-genome analyses of novel actinobacteria.</title>
        <authorList>
            <person name="Sahin N."/>
        </authorList>
    </citation>
    <scope>NUCLEOTIDE SEQUENCE [LARGE SCALE GENOMIC DNA]</scope>
    <source>
        <strain evidence="4 5">A7024</strain>
    </source>
</reference>
<feature type="domain" description="N-acetyltransferase" evidence="3">
    <location>
        <begin position="126"/>
        <end position="278"/>
    </location>
</feature>
<dbReference type="PROSITE" id="PS51186">
    <property type="entry name" value="GNAT"/>
    <property type="match status" value="2"/>
</dbReference>
<dbReference type="SUPFAM" id="SSF55729">
    <property type="entry name" value="Acyl-CoA N-acyltransferases (Nat)"/>
    <property type="match status" value="2"/>
</dbReference>